<organism evidence="11 12">
    <name type="scientific">Candidatus Roizmanbacteria bacterium CG_4_9_14_0_2_um_filter_39_13</name>
    <dbReference type="NCBI Taxonomy" id="1974839"/>
    <lineage>
        <taxon>Bacteria</taxon>
        <taxon>Candidatus Roizmaniibacteriota</taxon>
    </lineage>
</organism>
<keyword evidence="5" id="KW-0808">Transferase</keyword>
<feature type="transmembrane region" description="Helical" evidence="10">
    <location>
        <begin position="153"/>
        <end position="175"/>
    </location>
</feature>
<feature type="transmembrane region" description="Helical" evidence="10">
    <location>
        <begin position="355"/>
        <end position="377"/>
    </location>
</feature>
<protein>
    <recommendedName>
        <fullName evidence="13">Glycosyltransferase RgtA/B/C/D-like domain-containing protein</fullName>
    </recommendedName>
</protein>
<evidence type="ECO:0000256" key="4">
    <source>
        <dbReference type="ARBA" id="ARBA00022676"/>
    </source>
</evidence>
<dbReference type="EMBL" id="PFSC01000116">
    <property type="protein sequence ID" value="PJC31284.1"/>
    <property type="molecule type" value="Genomic_DNA"/>
</dbReference>
<evidence type="ECO:0000313" key="11">
    <source>
        <dbReference type="EMBL" id="PJC31284.1"/>
    </source>
</evidence>
<keyword evidence="8 10" id="KW-1133">Transmembrane helix</keyword>
<name>A0A2M8EY83_9BACT</name>
<dbReference type="AlphaFoldDB" id="A0A2M8EY83"/>
<sequence length="379" mass="43091">MFHILVNLFATQVIPAGFFPYQDDLIQTGLPHYLYSLANFDGTQYLKIAQYGYLPLTQAFFPLYPISIRIVSFATNIPHILSGLLISILSFIGVIVLLNRYLQNLSFSRKEIKWFFIFFLSFPTSFFLLSLYTESIFLLFFLGGLVALQYKKYVVAGMCGLAIGLTRVTGIFLFIPMLAQLLQMHLGQTNTLSPVQGMLEVLKKRKNLMVLAAPIVGMSFYPIFLKLTTEDYFAFFNLQKVSNATRSTDLVLLPQVLYRYIKIFMTATPNFQYFVAAVEFITLIFVGALILYDVLKIIKSSKKKQFLLIGLHIYSISALILPTLTGTLSSLPRYALPLLSTYLILAKVKSTHVRIVIVSIFLILHLILFSFFIHGYFVS</sequence>
<keyword evidence="7" id="KW-0256">Endoplasmic reticulum</keyword>
<feature type="transmembrane region" description="Helical" evidence="10">
    <location>
        <begin position="273"/>
        <end position="294"/>
    </location>
</feature>
<gene>
    <name evidence="11" type="ORF">CO051_04220</name>
</gene>
<keyword evidence="4" id="KW-0328">Glycosyltransferase</keyword>
<evidence type="ECO:0000256" key="5">
    <source>
        <dbReference type="ARBA" id="ARBA00022679"/>
    </source>
</evidence>
<dbReference type="Proteomes" id="UP000231383">
    <property type="component" value="Unassembled WGS sequence"/>
</dbReference>
<keyword evidence="6 10" id="KW-0812">Transmembrane</keyword>
<evidence type="ECO:0000256" key="3">
    <source>
        <dbReference type="ARBA" id="ARBA00022502"/>
    </source>
</evidence>
<dbReference type="PANTHER" id="PTHR12468:SF2">
    <property type="entry name" value="GPI MANNOSYLTRANSFERASE 2"/>
    <property type="match status" value="1"/>
</dbReference>
<feature type="transmembrane region" description="Helical" evidence="10">
    <location>
        <begin position="114"/>
        <end position="147"/>
    </location>
</feature>
<dbReference type="PANTHER" id="PTHR12468">
    <property type="entry name" value="GPI MANNOSYLTRANSFERASE 2"/>
    <property type="match status" value="1"/>
</dbReference>
<evidence type="ECO:0000256" key="10">
    <source>
        <dbReference type="SAM" id="Phobius"/>
    </source>
</evidence>
<keyword evidence="3" id="KW-0337">GPI-anchor biosynthesis</keyword>
<dbReference type="GO" id="GO:0006506">
    <property type="term" value="P:GPI anchor biosynthetic process"/>
    <property type="evidence" value="ECO:0007669"/>
    <property type="project" value="UniProtKB-UniPathway"/>
</dbReference>
<keyword evidence="9 10" id="KW-0472">Membrane</keyword>
<dbReference type="InterPro" id="IPR007315">
    <property type="entry name" value="PIG-V/Gpi18"/>
</dbReference>
<comment type="pathway">
    <text evidence="2">Glycolipid biosynthesis; glycosylphosphatidylinositol-anchor biosynthesis.</text>
</comment>
<dbReference type="GO" id="GO:0004376">
    <property type="term" value="F:GPI mannosyltransferase activity"/>
    <property type="evidence" value="ECO:0007669"/>
    <property type="project" value="InterPro"/>
</dbReference>
<evidence type="ECO:0008006" key="13">
    <source>
        <dbReference type="Google" id="ProtNLM"/>
    </source>
</evidence>
<comment type="subcellular location">
    <subcellularLocation>
        <location evidence="1">Endoplasmic reticulum membrane</location>
        <topology evidence="1">Multi-pass membrane protein</topology>
    </subcellularLocation>
</comment>
<evidence type="ECO:0000313" key="12">
    <source>
        <dbReference type="Proteomes" id="UP000231383"/>
    </source>
</evidence>
<dbReference type="GO" id="GO:0031501">
    <property type="term" value="C:mannosyltransferase complex"/>
    <property type="evidence" value="ECO:0007669"/>
    <property type="project" value="TreeGrafter"/>
</dbReference>
<feature type="transmembrane region" description="Helical" evidence="10">
    <location>
        <begin position="80"/>
        <end position="102"/>
    </location>
</feature>
<evidence type="ECO:0000256" key="9">
    <source>
        <dbReference type="ARBA" id="ARBA00023136"/>
    </source>
</evidence>
<feature type="transmembrane region" description="Helical" evidence="10">
    <location>
        <begin position="306"/>
        <end position="325"/>
    </location>
</feature>
<dbReference type="GO" id="GO:0000009">
    <property type="term" value="F:alpha-1,6-mannosyltransferase activity"/>
    <property type="evidence" value="ECO:0007669"/>
    <property type="project" value="InterPro"/>
</dbReference>
<evidence type="ECO:0000256" key="2">
    <source>
        <dbReference type="ARBA" id="ARBA00004687"/>
    </source>
</evidence>
<evidence type="ECO:0000256" key="1">
    <source>
        <dbReference type="ARBA" id="ARBA00004477"/>
    </source>
</evidence>
<comment type="caution">
    <text evidence="11">The sequence shown here is derived from an EMBL/GenBank/DDBJ whole genome shotgun (WGS) entry which is preliminary data.</text>
</comment>
<feature type="transmembrane region" description="Helical" evidence="10">
    <location>
        <begin position="208"/>
        <end position="225"/>
    </location>
</feature>
<proteinExistence type="predicted"/>
<accession>A0A2M8EY83</accession>
<evidence type="ECO:0000256" key="7">
    <source>
        <dbReference type="ARBA" id="ARBA00022824"/>
    </source>
</evidence>
<dbReference type="UniPathway" id="UPA00196"/>
<dbReference type="GO" id="GO:0016020">
    <property type="term" value="C:membrane"/>
    <property type="evidence" value="ECO:0007669"/>
    <property type="project" value="GOC"/>
</dbReference>
<evidence type="ECO:0000256" key="8">
    <source>
        <dbReference type="ARBA" id="ARBA00022989"/>
    </source>
</evidence>
<reference evidence="12" key="1">
    <citation type="submission" date="2017-09" db="EMBL/GenBank/DDBJ databases">
        <title>Depth-based differentiation of microbial function through sediment-hosted aquifers and enrichment of novel symbionts in the deep terrestrial subsurface.</title>
        <authorList>
            <person name="Probst A.J."/>
            <person name="Ladd B."/>
            <person name="Jarett J.K."/>
            <person name="Geller-Mcgrath D.E."/>
            <person name="Sieber C.M.K."/>
            <person name="Emerson J.B."/>
            <person name="Anantharaman K."/>
            <person name="Thomas B.C."/>
            <person name="Malmstrom R."/>
            <person name="Stieglmeier M."/>
            <person name="Klingl A."/>
            <person name="Woyke T."/>
            <person name="Ryan C.M."/>
            <person name="Banfield J.F."/>
        </authorList>
    </citation>
    <scope>NUCLEOTIDE SEQUENCE [LARGE SCALE GENOMIC DNA]</scope>
</reference>
<evidence type="ECO:0000256" key="6">
    <source>
        <dbReference type="ARBA" id="ARBA00022692"/>
    </source>
</evidence>